<evidence type="ECO:0000256" key="3">
    <source>
        <dbReference type="ARBA" id="ARBA00022692"/>
    </source>
</evidence>
<feature type="transmembrane region" description="Helical" evidence="6">
    <location>
        <begin position="367"/>
        <end position="387"/>
    </location>
</feature>
<feature type="transmembrane region" description="Helical" evidence="6">
    <location>
        <begin position="437"/>
        <end position="454"/>
    </location>
</feature>
<gene>
    <name evidence="9" type="ORF">NA8A_03010</name>
</gene>
<evidence type="ECO:0000259" key="8">
    <source>
        <dbReference type="Pfam" id="PF13567"/>
    </source>
</evidence>
<dbReference type="InterPro" id="IPR004477">
    <property type="entry name" value="ComEC_N"/>
</dbReference>
<proteinExistence type="predicted"/>
<dbReference type="PATRIC" id="fig|1231190.3.peg.631"/>
<dbReference type="eggNOG" id="COG0658">
    <property type="taxonomic scope" value="Bacteria"/>
</dbReference>
<dbReference type="EMBL" id="AMSI01000002">
    <property type="protein sequence ID" value="EKF43748.1"/>
    <property type="molecule type" value="Genomic_DNA"/>
</dbReference>
<evidence type="ECO:0000256" key="1">
    <source>
        <dbReference type="ARBA" id="ARBA00004651"/>
    </source>
</evidence>
<keyword evidence="2" id="KW-1003">Cell membrane</keyword>
<evidence type="ECO:0000256" key="2">
    <source>
        <dbReference type="ARBA" id="ARBA00022475"/>
    </source>
</evidence>
<dbReference type="STRING" id="721133.SAMN05216176_101714"/>
<keyword evidence="4 6" id="KW-1133">Transmembrane helix</keyword>
<dbReference type="GO" id="GO:0005886">
    <property type="term" value="C:plasma membrane"/>
    <property type="evidence" value="ECO:0007669"/>
    <property type="project" value="UniProtKB-SubCell"/>
</dbReference>
<feature type="transmembrane region" description="Helical" evidence="6">
    <location>
        <begin position="329"/>
        <end position="355"/>
    </location>
</feature>
<reference evidence="9 10" key="1">
    <citation type="journal article" date="2012" name="J. Bacteriol.">
        <title>Genome Sequence of Nitratireductor indicus Type Strain C115.</title>
        <authorList>
            <person name="Lai Q."/>
            <person name="Li G."/>
            <person name="Yu Z."/>
            <person name="Shao Z."/>
        </authorList>
    </citation>
    <scope>NUCLEOTIDE SEQUENCE [LARGE SCALE GENOMIC DNA]</scope>
    <source>
        <strain evidence="9 10">C115</strain>
    </source>
</reference>
<feature type="transmembrane region" description="Helical" evidence="6">
    <location>
        <begin position="515"/>
        <end position="537"/>
    </location>
</feature>
<keyword evidence="5 6" id="KW-0472">Membrane</keyword>
<evidence type="ECO:0000256" key="4">
    <source>
        <dbReference type="ARBA" id="ARBA00022989"/>
    </source>
</evidence>
<feature type="domain" description="DUF4131" evidence="8">
    <location>
        <begin position="105"/>
        <end position="255"/>
    </location>
</feature>
<keyword evidence="3 6" id="KW-0812">Transmembrane</keyword>
<dbReference type="PANTHER" id="PTHR30619">
    <property type="entry name" value="DNA INTERNALIZATION/COMPETENCE PROTEIN COMEC/REC2"/>
    <property type="match status" value="1"/>
</dbReference>
<comment type="caution">
    <text evidence="9">The sequence shown here is derived from an EMBL/GenBank/DDBJ whole genome shotgun (WGS) entry which is preliminary data.</text>
</comment>
<keyword evidence="10" id="KW-1185">Reference proteome</keyword>
<evidence type="ECO:0000313" key="9">
    <source>
        <dbReference type="EMBL" id="EKF43748.1"/>
    </source>
</evidence>
<feature type="transmembrane region" description="Helical" evidence="6">
    <location>
        <begin position="572"/>
        <end position="591"/>
    </location>
</feature>
<evidence type="ECO:0000256" key="6">
    <source>
        <dbReference type="SAM" id="Phobius"/>
    </source>
</evidence>
<dbReference type="PANTHER" id="PTHR30619:SF1">
    <property type="entry name" value="RECOMBINATION PROTEIN 2"/>
    <property type="match status" value="1"/>
</dbReference>
<dbReference type="Pfam" id="PF03772">
    <property type="entry name" value="Competence"/>
    <property type="match status" value="1"/>
</dbReference>
<feature type="domain" description="ComEC/Rec2-related protein" evidence="7">
    <location>
        <begin position="305"/>
        <end position="594"/>
    </location>
</feature>
<feature type="transmembrane region" description="Helical" evidence="6">
    <location>
        <begin position="598"/>
        <end position="615"/>
    </location>
</feature>
<feature type="transmembrane region" description="Helical" evidence="6">
    <location>
        <begin position="544"/>
        <end position="566"/>
    </location>
</feature>
<sequence length="805" mass="85566">MVCADGWSLGAIIGGVSETVVRDERAQFAADEKSGVPETFADNAAIAVAHSDDRSSHLVPGRYGARALAVLRRNVEREAARGTGFLWIPVLIGAGALCYFSLPVEPPFYALSSGLAVLVAARFAAGRHPLVAAILLAGIVFLLGVVAGKVETWRFSTPMLGSAVSTQITGRVVAIEPRADGRVRLTITLETTARPTLRYPPKRVRLSARTIPDRLRAGDGVSGTVRLMPPSGPVRPQAYDFSFESYFDGIGAVGFFLRGPQQTELATPPSLRERMAVWLQGFREMFATRLKTRVTGAEGEVAAALITGMRGGIPETVQEALRRSGLAHVLAISGLHMALVAVTVMGSIRLGFAFFPGFCARHPVKKYAAASALAVSFLYLFVSGAAVAAQRSFIMLAIMLVALLFDRAALTMRNLALAALVVLAVAPHEIVGPGFQMSFAATAALIAGYAMWNARRQSALSRKPVNGAQTLPMKIVQTVLFYVAGLLLTSLIAGTATALYGAWHFQRASPLALAANLAAMPLVSLVVMPSAVVSVLAMPFNLDALPLAVMGWGIAQVIAVADWFSARTPFDATGLLPLPATLLLTGALVLATMVTSRLRLLALPLLASGVLLLVVRDLPDALISEDARLVGVRVADGMLGVNRDRPSGFTTQNWLRALRSQTVRKPDRVSKGLPALPEAGAGFICEGPVCLARDPSGGVIAHVAGTLKGVGSGPNWNRLCAIAQLLVIEDASRRNPCPERKVTVVTGRDLARHGSAAVWFSSEGPDDPVKVLIDFAVHEPYRPWHAQRQFSREARGLAPRRSAAR</sequence>
<dbReference type="Proteomes" id="UP000007374">
    <property type="component" value="Unassembled WGS sequence"/>
</dbReference>
<name>K2N8E7_9HYPH</name>
<feature type="transmembrane region" description="Helical" evidence="6">
    <location>
        <begin position="479"/>
        <end position="503"/>
    </location>
</feature>
<evidence type="ECO:0000256" key="5">
    <source>
        <dbReference type="ARBA" id="ARBA00023136"/>
    </source>
</evidence>
<evidence type="ECO:0000313" key="10">
    <source>
        <dbReference type="Proteomes" id="UP000007374"/>
    </source>
</evidence>
<dbReference type="AlphaFoldDB" id="K2N8E7"/>
<dbReference type="InterPro" id="IPR052159">
    <property type="entry name" value="Competence_DNA_uptake"/>
</dbReference>
<accession>K2N8E7</accession>
<comment type="subcellular location">
    <subcellularLocation>
        <location evidence="1">Cell membrane</location>
        <topology evidence="1">Multi-pass membrane protein</topology>
    </subcellularLocation>
</comment>
<dbReference type="InterPro" id="IPR025405">
    <property type="entry name" value="DUF4131"/>
</dbReference>
<organism evidence="9 10">
    <name type="scientific">Nitratireductor indicus C115</name>
    <dbReference type="NCBI Taxonomy" id="1231190"/>
    <lineage>
        <taxon>Bacteria</taxon>
        <taxon>Pseudomonadati</taxon>
        <taxon>Pseudomonadota</taxon>
        <taxon>Alphaproteobacteria</taxon>
        <taxon>Hyphomicrobiales</taxon>
        <taxon>Phyllobacteriaceae</taxon>
        <taxon>Nitratireductor</taxon>
    </lineage>
</organism>
<feature type="transmembrane region" description="Helical" evidence="6">
    <location>
        <begin position="130"/>
        <end position="150"/>
    </location>
</feature>
<feature type="transmembrane region" description="Helical" evidence="6">
    <location>
        <begin position="393"/>
        <end position="410"/>
    </location>
</feature>
<feature type="transmembrane region" description="Helical" evidence="6">
    <location>
        <begin position="82"/>
        <end position="102"/>
    </location>
</feature>
<dbReference type="Pfam" id="PF13567">
    <property type="entry name" value="DUF4131"/>
    <property type="match status" value="1"/>
</dbReference>
<dbReference type="NCBIfam" id="TIGR00360">
    <property type="entry name" value="ComEC_N-term"/>
    <property type="match status" value="1"/>
</dbReference>
<evidence type="ECO:0000259" key="7">
    <source>
        <dbReference type="Pfam" id="PF03772"/>
    </source>
</evidence>
<protein>
    <submittedName>
        <fullName evidence="9">ComEC/Rec2-like protein</fullName>
    </submittedName>
</protein>